<name>A0AAV1HDP6_XYRNO</name>
<dbReference type="EMBL" id="OY660883">
    <property type="protein sequence ID" value="CAJ1082382.1"/>
    <property type="molecule type" value="Genomic_DNA"/>
</dbReference>
<evidence type="ECO:0000313" key="2">
    <source>
        <dbReference type="Proteomes" id="UP001178508"/>
    </source>
</evidence>
<keyword evidence="2" id="KW-1185">Reference proteome</keyword>
<reference evidence="1" key="1">
    <citation type="submission" date="2023-08" db="EMBL/GenBank/DDBJ databases">
        <authorList>
            <person name="Alioto T."/>
            <person name="Alioto T."/>
            <person name="Gomez Garrido J."/>
        </authorList>
    </citation>
    <scope>NUCLEOTIDE SEQUENCE</scope>
</reference>
<sequence length="180" mass="20804">MFLMGPLIKLVFFPNDVQLTKPTKSNNDESKMRTKTQKRLTLSGWMSVDTFVLTFSNQRGNPAVFVFFSPSVNFVVDTLKRQEQLKAATATDWRSSIAPSPRQQSAFSLPKEFMCMFKAHSLSLERDGFFFLFQELICLTMSTFKCFFHPHLCIETGPSDESRCEYRTSQCTFEKEQQET</sequence>
<proteinExistence type="predicted"/>
<gene>
    <name evidence="1" type="ORF">XNOV1_A012369</name>
</gene>
<evidence type="ECO:0000313" key="1">
    <source>
        <dbReference type="EMBL" id="CAJ1082382.1"/>
    </source>
</evidence>
<dbReference type="AlphaFoldDB" id="A0AAV1HDP6"/>
<protein>
    <submittedName>
        <fullName evidence="1">Uncharacterized protein</fullName>
    </submittedName>
</protein>
<dbReference type="Proteomes" id="UP001178508">
    <property type="component" value="Chromosome 20"/>
</dbReference>
<accession>A0AAV1HDP6</accession>
<organism evidence="1 2">
    <name type="scientific">Xyrichtys novacula</name>
    <name type="common">Pearly razorfish</name>
    <name type="synonym">Hemipteronotus novacula</name>
    <dbReference type="NCBI Taxonomy" id="13765"/>
    <lineage>
        <taxon>Eukaryota</taxon>
        <taxon>Metazoa</taxon>
        <taxon>Chordata</taxon>
        <taxon>Craniata</taxon>
        <taxon>Vertebrata</taxon>
        <taxon>Euteleostomi</taxon>
        <taxon>Actinopterygii</taxon>
        <taxon>Neopterygii</taxon>
        <taxon>Teleostei</taxon>
        <taxon>Neoteleostei</taxon>
        <taxon>Acanthomorphata</taxon>
        <taxon>Eupercaria</taxon>
        <taxon>Labriformes</taxon>
        <taxon>Labridae</taxon>
        <taxon>Xyrichtys</taxon>
    </lineage>
</organism>